<accession>A0A7X3KCV9</accession>
<dbReference type="Proteomes" id="UP000461595">
    <property type="component" value="Unassembled WGS sequence"/>
</dbReference>
<dbReference type="InterPro" id="IPR029057">
    <property type="entry name" value="PRTase-like"/>
</dbReference>
<comment type="cofactor">
    <cofactor evidence="6">
        <name>Mg(2+)</name>
        <dbReference type="ChEBI" id="CHEBI:18420"/>
    </cofactor>
</comment>
<feature type="binding site" evidence="6">
    <location>
        <position position="98"/>
    </location>
    <ligand>
        <name>5-phospho-alpha-D-ribose 1-diphosphate</name>
        <dbReference type="ChEBI" id="CHEBI:58017"/>
        <note>ligand shared between dimeric partners</note>
    </ligand>
</feature>
<dbReference type="RefSeq" id="WP_160333425.1">
    <property type="nucleotide sequence ID" value="NZ_WSRS01000110.1"/>
</dbReference>
<dbReference type="GO" id="GO:0019856">
    <property type="term" value="P:pyrimidine nucleobase biosynthetic process"/>
    <property type="evidence" value="ECO:0007669"/>
    <property type="project" value="TreeGrafter"/>
</dbReference>
<evidence type="ECO:0000256" key="6">
    <source>
        <dbReference type="HAMAP-Rule" id="MF_01208"/>
    </source>
</evidence>
<proteinExistence type="inferred from homology"/>
<dbReference type="UniPathway" id="UPA00070">
    <property type="reaction ID" value="UER00119"/>
</dbReference>
<dbReference type="NCBIfam" id="TIGR00336">
    <property type="entry name" value="pyrE"/>
    <property type="match status" value="1"/>
</dbReference>
<comment type="subunit">
    <text evidence="6">Homodimer.</text>
</comment>
<reference evidence="8 9" key="1">
    <citation type="submission" date="2019-12" db="EMBL/GenBank/DDBJ databases">
        <title>Microbes associate with the intestines of laboratory mice.</title>
        <authorList>
            <person name="Navarre W."/>
            <person name="Wong E."/>
        </authorList>
    </citation>
    <scope>NUCLEOTIDE SEQUENCE [LARGE SCALE GENOMIC DNA]</scope>
    <source>
        <strain evidence="8 9">NM51_B2-22</strain>
    </source>
</reference>
<evidence type="ECO:0000256" key="4">
    <source>
        <dbReference type="ARBA" id="ARBA00022679"/>
    </source>
</evidence>
<protein>
    <recommendedName>
        <fullName evidence="2 6">Orotate phosphoribosyltransferase</fullName>
        <shortName evidence="6">OPRT</shortName>
        <shortName evidence="6">OPRTase</shortName>
        <ecNumber evidence="2 6">2.4.2.10</ecNumber>
    </recommendedName>
</protein>
<comment type="similarity">
    <text evidence="6">Belongs to the purine/pyrimidine phosphoribosyltransferase family. PyrE subfamily.</text>
</comment>
<keyword evidence="6" id="KW-0460">Magnesium</keyword>
<feature type="domain" description="Phosphoribosyltransferase" evidence="7">
    <location>
        <begin position="58"/>
        <end position="154"/>
    </location>
</feature>
<comment type="caution">
    <text evidence="6">Lacks conserved residue(s) required for the propagation of feature annotation.</text>
</comment>
<sequence>MTLPVSHQVAQILLEMQAVSLSPEAPYTWTSGLKSPIYCDNRLIMSFPKQRSFIEEQLASRIQTAFPQVQVVAGVATAGIPHASMVAQLLDLPLIYVRTDAKKHGKKNQIEGRLPEHTKVVLVEDLISTGKSVLQAAKTLEEHGAEVIGCVAIFNYLLPVGKAAFAEAGYAYTSLTDYEALVQQALLKEELQPFRTLLENWHLDPEAWSQGIE</sequence>
<feature type="binding site" description="in other chain" evidence="6">
    <location>
        <begin position="124"/>
        <end position="132"/>
    </location>
    <ligand>
        <name>5-phospho-alpha-D-ribose 1-diphosphate</name>
        <dbReference type="ChEBI" id="CHEBI:58017"/>
        <note>ligand shared between dimeric partners</note>
    </ligand>
</feature>
<dbReference type="OrthoDB" id="9802134at2"/>
<evidence type="ECO:0000256" key="5">
    <source>
        <dbReference type="ARBA" id="ARBA00022975"/>
    </source>
</evidence>
<keyword evidence="5 6" id="KW-0665">Pyrimidine biosynthesis</keyword>
<dbReference type="Gene3D" id="3.40.50.2020">
    <property type="match status" value="1"/>
</dbReference>
<dbReference type="HAMAP" id="MF_01208">
    <property type="entry name" value="PyrE"/>
    <property type="match status" value="1"/>
</dbReference>
<dbReference type="AlphaFoldDB" id="A0A7X3KCV9"/>
<comment type="caution">
    <text evidence="8">The sequence shown here is derived from an EMBL/GenBank/DDBJ whole genome shotgun (WGS) entry which is preliminary data.</text>
</comment>
<evidence type="ECO:0000256" key="2">
    <source>
        <dbReference type="ARBA" id="ARBA00011971"/>
    </source>
</evidence>
<dbReference type="PANTHER" id="PTHR19278:SF9">
    <property type="entry name" value="URIDINE 5'-MONOPHOSPHATE SYNTHASE"/>
    <property type="match status" value="1"/>
</dbReference>
<comment type="function">
    <text evidence="6">Catalyzes the transfer of a ribosyl phosphate group from 5-phosphoribose 1-diphosphate to orotate, leading to the formation of orotidine monophosphate (OMP).</text>
</comment>
<evidence type="ECO:0000259" key="7">
    <source>
        <dbReference type="Pfam" id="PF00156"/>
    </source>
</evidence>
<dbReference type="EMBL" id="WSRS01000110">
    <property type="protein sequence ID" value="MVX59679.1"/>
    <property type="molecule type" value="Genomic_DNA"/>
</dbReference>
<comment type="pathway">
    <text evidence="1 6">Pyrimidine metabolism; UMP biosynthesis via de novo pathway; UMP from orotate: step 1/2.</text>
</comment>
<feature type="binding site" evidence="6">
    <location>
        <position position="104"/>
    </location>
    <ligand>
        <name>5-phospho-alpha-D-ribose 1-diphosphate</name>
        <dbReference type="ChEBI" id="CHEBI:58017"/>
        <note>ligand shared between dimeric partners</note>
    </ligand>
</feature>
<dbReference type="Pfam" id="PF00156">
    <property type="entry name" value="Pribosyltran"/>
    <property type="match status" value="1"/>
</dbReference>
<dbReference type="CDD" id="cd06223">
    <property type="entry name" value="PRTases_typeI"/>
    <property type="match status" value="1"/>
</dbReference>
<evidence type="ECO:0000256" key="1">
    <source>
        <dbReference type="ARBA" id="ARBA00004889"/>
    </source>
</evidence>
<name>A0A7X3KCV9_9STRE</name>
<dbReference type="InterPro" id="IPR023031">
    <property type="entry name" value="OPRT"/>
</dbReference>
<dbReference type="InterPro" id="IPR000836">
    <property type="entry name" value="PRTase_dom"/>
</dbReference>
<organism evidence="8 9">
    <name type="scientific">Streptococcus danieliae</name>
    <dbReference type="NCBI Taxonomy" id="747656"/>
    <lineage>
        <taxon>Bacteria</taxon>
        <taxon>Bacillati</taxon>
        <taxon>Bacillota</taxon>
        <taxon>Bacilli</taxon>
        <taxon>Lactobacillales</taxon>
        <taxon>Streptococcaceae</taxon>
        <taxon>Streptococcus</taxon>
    </lineage>
</organism>
<dbReference type="InterPro" id="IPR004467">
    <property type="entry name" value="Or_phspho_trans_dom"/>
</dbReference>
<dbReference type="SUPFAM" id="SSF53271">
    <property type="entry name" value="PRTase-like"/>
    <property type="match status" value="1"/>
</dbReference>
<gene>
    <name evidence="6" type="primary">pyrE</name>
    <name evidence="8" type="ORF">E5983_08585</name>
</gene>
<dbReference type="GO" id="GO:0044205">
    <property type="term" value="P:'de novo' UMP biosynthetic process"/>
    <property type="evidence" value="ECO:0007669"/>
    <property type="project" value="UniProtKB-UniRule"/>
</dbReference>
<dbReference type="PANTHER" id="PTHR19278">
    <property type="entry name" value="OROTATE PHOSPHORIBOSYLTRANSFERASE"/>
    <property type="match status" value="1"/>
</dbReference>
<dbReference type="GO" id="GO:0000287">
    <property type="term" value="F:magnesium ion binding"/>
    <property type="evidence" value="ECO:0007669"/>
    <property type="project" value="UniProtKB-UniRule"/>
</dbReference>
<dbReference type="EC" id="2.4.2.10" evidence="2 6"/>
<keyword evidence="3 6" id="KW-0328">Glycosyltransferase</keyword>
<comment type="catalytic activity">
    <reaction evidence="6">
        <text>orotidine 5'-phosphate + diphosphate = orotate + 5-phospho-alpha-D-ribose 1-diphosphate</text>
        <dbReference type="Rhea" id="RHEA:10380"/>
        <dbReference type="ChEBI" id="CHEBI:30839"/>
        <dbReference type="ChEBI" id="CHEBI:33019"/>
        <dbReference type="ChEBI" id="CHEBI:57538"/>
        <dbReference type="ChEBI" id="CHEBI:58017"/>
        <dbReference type="EC" id="2.4.2.10"/>
    </reaction>
</comment>
<evidence type="ECO:0000256" key="3">
    <source>
        <dbReference type="ARBA" id="ARBA00022676"/>
    </source>
</evidence>
<evidence type="ECO:0000313" key="8">
    <source>
        <dbReference type="EMBL" id="MVX59679.1"/>
    </source>
</evidence>
<keyword evidence="4 6" id="KW-0808">Transferase</keyword>
<feature type="binding site" evidence="6">
    <location>
        <position position="102"/>
    </location>
    <ligand>
        <name>5-phospho-alpha-D-ribose 1-diphosphate</name>
        <dbReference type="ChEBI" id="CHEBI:58017"/>
        <note>ligand shared between dimeric partners</note>
    </ligand>
</feature>
<dbReference type="GO" id="GO:0004588">
    <property type="term" value="F:orotate phosphoribosyltransferase activity"/>
    <property type="evidence" value="ECO:0007669"/>
    <property type="project" value="UniProtKB-UniRule"/>
</dbReference>
<evidence type="ECO:0000313" key="9">
    <source>
        <dbReference type="Proteomes" id="UP000461595"/>
    </source>
</evidence>
<feature type="binding site" evidence="6">
    <location>
        <position position="128"/>
    </location>
    <ligand>
        <name>orotate</name>
        <dbReference type="ChEBI" id="CHEBI:30839"/>
    </ligand>
</feature>